<feature type="active site" description="Nucleophile" evidence="1">
    <location>
        <position position="300"/>
    </location>
</feature>
<dbReference type="InterPro" id="IPR029058">
    <property type="entry name" value="AB_hydrolase_fold"/>
</dbReference>
<dbReference type="PANTHER" id="PTHR40111:SF1">
    <property type="entry name" value="CEPHALOSPORIN-C DEACETYLASE"/>
    <property type="match status" value="1"/>
</dbReference>
<feature type="active site" description="Charge relay system" evidence="1">
    <location>
        <position position="388"/>
    </location>
</feature>
<dbReference type="InterPro" id="IPR008391">
    <property type="entry name" value="AXE1_dom"/>
</dbReference>
<evidence type="ECO:0000259" key="2">
    <source>
        <dbReference type="Pfam" id="PF05448"/>
    </source>
</evidence>
<proteinExistence type="predicted"/>
<reference evidence="3 4" key="1">
    <citation type="submission" date="2016-02" db="EMBL/GenBank/DDBJ databases">
        <authorList>
            <person name="Wen L."/>
            <person name="He K."/>
            <person name="Yang H."/>
        </authorList>
    </citation>
    <scope>NUCLEOTIDE SEQUENCE [LARGE SCALE GENOMIC DNA]</scope>
    <source>
        <strain evidence="3 4">CV41</strain>
    </source>
</reference>
<evidence type="ECO:0000313" key="3">
    <source>
        <dbReference type="EMBL" id="KXU35410.1"/>
    </source>
</evidence>
<evidence type="ECO:0000313" key="4">
    <source>
        <dbReference type="Proteomes" id="UP000071392"/>
    </source>
</evidence>
<dbReference type="Gene3D" id="3.40.50.1820">
    <property type="entry name" value="alpha/beta hydrolase"/>
    <property type="match status" value="1"/>
</dbReference>
<name>A0A139SLN9_9BACT</name>
<evidence type="ECO:0000256" key="1">
    <source>
        <dbReference type="PIRSR" id="PIRSR639069-1"/>
    </source>
</evidence>
<comment type="caution">
    <text evidence="3">The sequence shown here is derived from an EMBL/GenBank/DDBJ whole genome shotgun (WGS) entry which is preliminary data.</text>
</comment>
<feature type="active site" description="Charge relay system" evidence="1">
    <location>
        <position position="417"/>
    </location>
</feature>
<feature type="domain" description="Acetyl xylan esterase" evidence="2">
    <location>
        <begin position="128"/>
        <end position="417"/>
    </location>
</feature>
<dbReference type="STRING" id="1548208.AXK12_05375"/>
<protein>
    <submittedName>
        <fullName evidence="3">Acetylxylan esterase</fullName>
    </submittedName>
</protein>
<dbReference type="EMBL" id="LSZP01000042">
    <property type="protein sequence ID" value="KXU35410.1"/>
    <property type="molecule type" value="Genomic_DNA"/>
</dbReference>
<gene>
    <name evidence="3" type="ORF">AXK12_05375</name>
</gene>
<dbReference type="GO" id="GO:0052689">
    <property type="term" value="F:carboxylic ester hydrolase activity"/>
    <property type="evidence" value="ECO:0007669"/>
    <property type="project" value="TreeGrafter"/>
</dbReference>
<dbReference type="Pfam" id="PF05448">
    <property type="entry name" value="AXE1"/>
    <property type="match status" value="1"/>
</dbReference>
<dbReference type="SUPFAM" id="SSF53474">
    <property type="entry name" value="alpha/beta-Hydrolases"/>
    <property type="match status" value="1"/>
</dbReference>
<dbReference type="Proteomes" id="UP000071392">
    <property type="component" value="Unassembled WGS sequence"/>
</dbReference>
<dbReference type="GO" id="GO:0005976">
    <property type="term" value="P:polysaccharide metabolic process"/>
    <property type="evidence" value="ECO:0007669"/>
    <property type="project" value="TreeGrafter"/>
</dbReference>
<dbReference type="AlphaFoldDB" id="A0A139SLN9"/>
<dbReference type="InterPro" id="IPR039069">
    <property type="entry name" value="CE7"/>
</dbReference>
<sequence length="441" mass="47412">MLGQSGYPLPKPSAGLQAYARVAAIRVEVAPERAGWTYRVGEQVKFRVNVTADAQPLAGVTIRYQVGPEMLPAEEKSATTPTNAEPLLIEGGTLNEPGFIRCVVTLDVGGRSYRAVGTAGLSPGEILPTQTEPEDFDAFWAAAKAELAKVPMEARRTLLPERCTSTVDVYQVSLRDAGGRNSRIYGILCVPKGDGPFPAVLQVPGAGIRPYGGAIELAARGVITLEIGIHGIPVNLSNEVYDQLGAGALDWGSGGYPLIQLDSRENYYYRRVYLGCVRANDYLVSLPEFDGKNLLVMGGSQGGQLSIVTAALDPRVTALSAYYPAYCDVTGYLHGRAGGWPHMMRANEDGSPSLHATGPKLRTTSYYDVVNFARRLKVPGHYAWGYNDEICPPTSMYAAYNVITAPKQLLLALETGHVLPIPEQLAVEMAWIAAQLGLGDL</sequence>
<organism evidence="3 4">
    <name type="scientific">Cephaloticoccus capnophilus</name>
    <dbReference type="NCBI Taxonomy" id="1548208"/>
    <lineage>
        <taxon>Bacteria</taxon>
        <taxon>Pseudomonadati</taxon>
        <taxon>Verrucomicrobiota</taxon>
        <taxon>Opitutia</taxon>
        <taxon>Opitutales</taxon>
        <taxon>Opitutaceae</taxon>
        <taxon>Cephaloticoccus</taxon>
    </lineage>
</organism>
<dbReference type="PANTHER" id="PTHR40111">
    <property type="entry name" value="CEPHALOSPORIN-C DEACETYLASE"/>
    <property type="match status" value="1"/>
</dbReference>
<keyword evidence="4" id="KW-1185">Reference proteome</keyword>
<accession>A0A139SLN9</accession>